<organism evidence="6 7">
    <name type="scientific">Emergomyces africanus</name>
    <dbReference type="NCBI Taxonomy" id="1955775"/>
    <lineage>
        <taxon>Eukaryota</taxon>
        <taxon>Fungi</taxon>
        <taxon>Dikarya</taxon>
        <taxon>Ascomycota</taxon>
        <taxon>Pezizomycotina</taxon>
        <taxon>Eurotiomycetes</taxon>
        <taxon>Eurotiomycetidae</taxon>
        <taxon>Onygenales</taxon>
        <taxon>Ajellomycetaceae</taxon>
        <taxon>Emergomyces</taxon>
    </lineage>
</organism>
<evidence type="ECO:0000256" key="2">
    <source>
        <dbReference type="PIRSR" id="PIRSR000137-1"/>
    </source>
</evidence>
<dbReference type="PROSITE" id="PS00624">
    <property type="entry name" value="GMC_OXRED_2"/>
    <property type="match status" value="1"/>
</dbReference>
<evidence type="ECO:0000256" key="1">
    <source>
        <dbReference type="ARBA" id="ARBA00010790"/>
    </source>
</evidence>
<name>A0A1B7NRH2_9EURO</name>
<feature type="active site" description="Proton donor" evidence="2">
    <location>
        <position position="562"/>
    </location>
</feature>
<gene>
    <name evidence="6" type="ORF">ACJ72_06292</name>
</gene>
<comment type="similarity">
    <text evidence="1">Belongs to the GMC oxidoreductase family.</text>
</comment>
<dbReference type="OrthoDB" id="269227at2759"/>
<dbReference type="PANTHER" id="PTHR11552">
    <property type="entry name" value="GLUCOSE-METHANOL-CHOLINE GMC OXIDOREDUCTASE"/>
    <property type="match status" value="1"/>
</dbReference>
<dbReference type="GO" id="GO:0016614">
    <property type="term" value="F:oxidoreductase activity, acting on CH-OH group of donors"/>
    <property type="evidence" value="ECO:0007669"/>
    <property type="project" value="InterPro"/>
</dbReference>
<keyword evidence="3" id="KW-0285">Flavoprotein</keyword>
<evidence type="ECO:0000313" key="7">
    <source>
        <dbReference type="Proteomes" id="UP000091918"/>
    </source>
</evidence>
<dbReference type="Proteomes" id="UP000091918">
    <property type="component" value="Unassembled WGS sequence"/>
</dbReference>
<sequence length="636" mass="69699">MLLSFLPSGNVRASWCAFLLFASFATSSVLVHENDKRTGRDPNEYDYIIVGGGLTGLVAAHRLSENLFVSVLVLEYGVVDRSNKTLIPYHATSLNVPAMFDIRTAPEPGLGDNTYAVRIGSVAGGGSTVNGMAYDRASAADYDSWEELGNRGWGWKGMFPYFKKSADFTPPKQSVVDEYQYTFDESAYGRHSPLQVTFPDWQVPDQYKMSAAFTELGIPSIQEHAKGNAIGQFWAPATINAKTMTRSSSLTAYYDPASWRPNLKMLTEHKVLELTFEGSSTTVSGVKALDRKTNKQVTFRARKEVILAAGTLHTPQILQLSGIGPKSVVEAAGIKSRVNLPGVGSNLQDHPVAYLNWKVTNNFPEPNIMSMNETFAAAALAEYQQFRTGPYTKAQSNTVAFLSLPMITNNTKAMIDNLKAQVSATYLPDMYSSDLVAGYDAQRRILARQLEDGCVSALEFPFGGSGGVPNSIQKPLSRGTVHLNPTNPQGEPIVRYNAFTNPFDRAQMATFIAFTRRYFKTNALTDMQPEEVSPGVDAQTEDEIIAKLIAGGPLSLSPSFAHPSSSCPMMPREKGGCVSADLRVYGTKKLSIIDASIIPIIPSAHLQATMYAIAEKASDIIKWRGLWQWWLQPFTS</sequence>
<dbReference type="GO" id="GO:0050660">
    <property type="term" value="F:flavin adenine dinucleotide binding"/>
    <property type="evidence" value="ECO:0007669"/>
    <property type="project" value="InterPro"/>
</dbReference>
<dbReference type="Pfam" id="PF00732">
    <property type="entry name" value="GMC_oxred_N"/>
    <property type="match status" value="1"/>
</dbReference>
<proteinExistence type="inferred from homology"/>
<feature type="binding site" evidence="3">
    <location>
        <position position="122"/>
    </location>
    <ligand>
        <name>FAD</name>
        <dbReference type="ChEBI" id="CHEBI:57692"/>
    </ligand>
</feature>
<protein>
    <recommendedName>
        <fullName evidence="5">Glucose-methanol-choline oxidoreductase N-terminal domain-containing protein</fullName>
    </recommendedName>
</protein>
<comment type="caution">
    <text evidence="6">The sequence shown here is derived from an EMBL/GenBank/DDBJ whole genome shotgun (WGS) entry which is preliminary data.</text>
</comment>
<evidence type="ECO:0000313" key="6">
    <source>
        <dbReference type="EMBL" id="OAX79389.1"/>
    </source>
</evidence>
<feature type="domain" description="Glucose-methanol-choline oxidoreductase N-terminal" evidence="5">
    <location>
        <begin position="310"/>
        <end position="324"/>
    </location>
</feature>
<keyword evidence="4" id="KW-0732">Signal</keyword>
<dbReference type="PIRSF" id="PIRSF000137">
    <property type="entry name" value="Alcohol_oxidase"/>
    <property type="match status" value="1"/>
</dbReference>
<dbReference type="Gene3D" id="3.50.50.60">
    <property type="entry name" value="FAD/NAD(P)-binding domain"/>
    <property type="match status" value="1"/>
</dbReference>
<dbReference type="PANTHER" id="PTHR11552:SF115">
    <property type="entry name" value="DEHYDROGENASE XPTC-RELATED"/>
    <property type="match status" value="1"/>
</dbReference>
<reference evidence="6 7" key="1">
    <citation type="submission" date="2015-07" db="EMBL/GenBank/DDBJ databases">
        <title>Emmonsia species relationships and genome sequence.</title>
        <authorList>
            <person name="Cuomo C.A."/>
            <person name="Schwartz I.S."/>
            <person name="Kenyon C."/>
            <person name="de Hoog G.S."/>
            <person name="Govender N.P."/>
            <person name="Botha A."/>
            <person name="Moreno L."/>
            <person name="de Vries M."/>
            <person name="Munoz J.F."/>
            <person name="Stielow J.B."/>
        </authorList>
    </citation>
    <scope>NUCLEOTIDE SEQUENCE [LARGE SCALE GENOMIC DNA]</scope>
    <source>
        <strain evidence="6 7">CBS 136260</strain>
    </source>
</reference>
<evidence type="ECO:0000256" key="3">
    <source>
        <dbReference type="PIRSR" id="PIRSR000137-2"/>
    </source>
</evidence>
<comment type="cofactor">
    <cofactor evidence="3">
        <name>FAD</name>
        <dbReference type="ChEBI" id="CHEBI:57692"/>
    </cofactor>
</comment>
<dbReference type="STRING" id="1658172.A0A1B7NRH2"/>
<keyword evidence="3" id="KW-0274">FAD</keyword>
<dbReference type="InterPro" id="IPR007867">
    <property type="entry name" value="GMC_OxRtase_C"/>
</dbReference>
<feature type="binding site" evidence="3">
    <location>
        <position position="271"/>
    </location>
    <ligand>
        <name>FAD</name>
        <dbReference type="ChEBI" id="CHEBI:57692"/>
    </ligand>
</feature>
<dbReference type="SUPFAM" id="SSF51905">
    <property type="entry name" value="FAD/NAD(P)-binding domain"/>
    <property type="match status" value="1"/>
</dbReference>
<keyword evidence="7" id="KW-1185">Reference proteome</keyword>
<dbReference type="SUPFAM" id="SSF54373">
    <property type="entry name" value="FAD-linked reductases, C-terminal domain"/>
    <property type="match status" value="1"/>
</dbReference>
<feature type="chain" id="PRO_5008598172" description="Glucose-methanol-choline oxidoreductase N-terminal domain-containing protein" evidence="4">
    <location>
        <begin position="28"/>
        <end position="636"/>
    </location>
</feature>
<dbReference type="InterPro" id="IPR036188">
    <property type="entry name" value="FAD/NAD-bd_sf"/>
</dbReference>
<dbReference type="InterPro" id="IPR000172">
    <property type="entry name" value="GMC_OxRdtase_N"/>
</dbReference>
<feature type="signal peptide" evidence="4">
    <location>
        <begin position="1"/>
        <end position="27"/>
    </location>
</feature>
<dbReference type="AlphaFoldDB" id="A0A1B7NRH2"/>
<evidence type="ECO:0000256" key="4">
    <source>
        <dbReference type="SAM" id="SignalP"/>
    </source>
</evidence>
<dbReference type="Gene3D" id="3.30.560.10">
    <property type="entry name" value="Glucose Oxidase, domain 3"/>
    <property type="match status" value="1"/>
</dbReference>
<dbReference type="GO" id="GO:0044550">
    <property type="term" value="P:secondary metabolite biosynthetic process"/>
    <property type="evidence" value="ECO:0007669"/>
    <property type="project" value="TreeGrafter"/>
</dbReference>
<accession>A0A1B7NRH2</accession>
<dbReference type="Pfam" id="PF05199">
    <property type="entry name" value="GMC_oxred_C"/>
    <property type="match status" value="1"/>
</dbReference>
<dbReference type="EMBL" id="LGUA01001040">
    <property type="protein sequence ID" value="OAX79389.1"/>
    <property type="molecule type" value="Genomic_DNA"/>
</dbReference>
<dbReference type="InterPro" id="IPR012132">
    <property type="entry name" value="GMC_OxRdtase"/>
</dbReference>
<feature type="active site" description="Proton acceptor" evidence="2">
    <location>
        <position position="605"/>
    </location>
</feature>
<evidence type="ECO:0000259" key="5">
    <source>
        <dbReference type="PROSITE" id="PS00624"/>
    </source>
</evidence>